<comment type="subcellular location">
    <subcellularLocation>
        <location evidence="1">Cell membrane</location>
        <topology evidence="1">Peripheral membrane protein</topology>
    </subcellularLocation>
</comment>
<comment type="similarity">
    <text evidence="2">Belongs to the CDP-glycerol glycerophosphotransferase family.</text>
</comment>
<dbReference type="Pfam" id="PF04464">
    <property type="entry name" value="Glyphos_transf"/>
    <property type="match status" value="1"/>
</dbReference>
<evidence type="ECO:0000256" key="5">
    <source>
        <dbReference type="ARBA" id="ARBA00022944"/>
    </source>
</evidence>
<proteinExistence type="inferred from homology"/>
<evidence type="ECO:0000256" key="4">
    <source>
        <dbReference type="ARBA" id="ARBA00022679"/>
    </source>
</evidence>
<name>A0A2M9A7C1_9BACT</name>
<sequence length="376" mass="43829">MKNLIRQILIHLFRLLPLQNKVVFRNFNGKGLGDDPKYIALELMRTYPNIRLVWLASDIHTPHPPQIQIVKYRSLLAYYHLATAKVWVNNIKHSSMSLQKRKGQFYIQTWHAPFGLKKIEADAESSMPKEYVQRAKLDAAQTDLMYANSDFRLQMYKTKFWYNGSVIKSDSPRISILFQAPDSKIKAIRQEFKLPENEGIVLYAPTFRANFPFDFHAFDFQKITELLERKFHKHFTLLLRLHPNDAAKFKEISLPPNIVNACNYPDMQELLAISDILITDFSSSMFDIAMVQKPVFLFAKDFDDYLSRERNLCIPLQDLPFPISKTEEHLHQSILNFDQTQYNSRIENFCTKYGIQDSGEGAKFIAAIIHNKITKS</sequence>
<dbReference type="RefSeq" id="WP_100425572.1">
    <property type="nucleotide sequence ID" value="NZ_PGEX01000001.1"/>
</dbReference>
<protein>
    <submittedName>
        <fullName evidence="7">CDP-glycerol glycerophosphotransferase</fullName>
    </submittedName>
</protein>
<dbReference type="PANTHER" id="PTHR37316">
    <property type="entry name" value="TEICHOIC ACID GLYCEROL-PHOSPHATE PRIMASE"/>
    <property type="match status" value="1"/>
</dbReference>
<dbReference type="GO" id="GO:0019350">
    <property type="term" value="P:teichoic acid biosynthetic process"/>
    <property type="evidence" value="ECO:0007669"/>
    <property type="project" value="UniProtKB-KW"/>
</dbReference>
<comment type="caution">
    <text evidence="7">The sequence shown here is derived from an EMBL/GenBank/DDBJ whole genome shotgun (WGS) entry which is preliminary data.</text>
</comment>
<keyword evidence="8" id="KW-1185">Reference proteome</keyword>
<dbReference type="Proteomes" id="UP000231134">
    <property type="component" value="Unassembled WGS sequence"/>
</dbReference>
<evidence type="ECO:0000256" key="3">
    <source>
        <dbReference type="ARBA" id="ARBA00022475"/>
    </source>
</evidence>
<dbReference type="InterPro" id="IPR051612">
    <property type="entry name" value="Teichoic_Acid_Biosynth"/>
</dbReference>
<dbReference type="GO" id="GO:0047355">
    <property type="term" value="F:CDP-glycerol glycerophosphotransferase activity"/>
    <property type="evidence" value="ECO:0007669"/>
    <property type="project" value="InterPro"/>
</dbReference>
<evidence type="ECO:0000313" key="7">
    <source>
        <dbReference type="EMBL" id="PJJ41621.1"/>
    </source>
</evidence>
<dbReference type="SUPFAM" id="SSF53756">
    <property type="entry name" value="UDP-Glycosyltransferase/glycogen phosphorylase"/>
    <property type="match status" value="1"/>
</dbReference>
<dbReference type="EMBL" id="PGEX01000001">
    <property type="protein sequence ID" value="PJJ41621.1"/>
    <property type="molecule type" value="Genomic_DNA"/>
</dbReference>
<dbReference type="Gene3D" id="3.40.50.12580">
    <property type="match status" value="1"/>
</dbReference>
<evidence type="ECO:0000313" key="8">
    <source>
        <dbReference type="Proteomes" id="UP000231134"/>
    </source>
</evidence>
<keyword evidence="5" id="KW-0777">Teichoic acid biosynthesis</keyword>
<keyword evidence="3" id="KW-1003">Cell membrane</keyword>
<keyword evidence="4 7" id="KW-0808">Transferase</keyword>
<evidence type="ECO:0000256" key="1">
    <source>
        <dbReference type="ARBA" id="ARBA00004202"/>
    </source>
</evidence>
<dbReference type="OrthoDB" id="9807097at2"/>
<accession>A0A2M9A7C1</accession>
<dbReference type="InterPro" id="IPR007554">
    <property type="entry name" value="Glycerophosphate_synth"/>
</dbReference>
<dbReference type="InterPro" id="IPR043149">
    <property type="entry name" value="TagF_N"/>
</dbReference>
<dbReference type="Gene3D" id="3.40.50.11820">
    <property type="match status" value="1"/>
</dbReference>
<organism evidence="7 8">
    <name type="scientific">Hallerella succinigenes</name>
    <dbReference type="NCBI Taxonomy" id="1896222"/>
    <lineage>
        <taxon>Bacteria</taxon>
        <taxon>Pseudomonadati</taxon>
        <taxon>Fibrobacterota</taxon>
        <taxon>Fibrobacteria</taxon>
        <taxon>Fibrobacterales</taxon>
        <taxon>Fibrobacteraceae</taxon>
        <taxon>Hallerella</taxon>
    </lineage>
</organism>
<evidence type="ECO:0000256" key="6">
    <source>
        <dbReference type="ARBA" id="ARBA00023136"/>
    </source>
</evidence>
<gene>
    <name evidence="7" type="ORF">BGX16_1606</name>
</gene>
<evidence type="ECO:0000256" key="2">
    <source>
        <dbReference type="ARBA" id="ARBA00010488"/>
    </source>
</evidence>
<dbReference type="InterPro" id="IPR043148">
    <property type="entry name" value="TagF_C"/>
</dbReference>
<dbReference type="AlphaFoldDB" id="A0A2M9A7C1"/>
<keyword evidence="6" id="KW-0472">Membrane</keyword>
<dbReference type="PANTHER" id="PTHR37316:SF3">
    <property type="entry name" value="TEICHOIC ACID GLYCEROL-PHOSPHATE TRANSFERASE"/>
    <property type="match status" value="1"/>
</dbReference>
<dbReference type="GO" id="GO:0005886">
    <property type="term" value="C:plasma membrane"/>
    <property type="evidence" value="ECO:0007669"/>
    <property type="project" value="UniProtKB-SubCell"/>
</dbReference>
<reference evidence="7 8" key="1">
    <citation type="submission" date="2017-11" db="EMBL/GenBank/DDBJ databases">
        <title>Animal gut microbial communities from fecal samples from Wisconsin, USA.</title>
        <authorList>
            <person name="Neumann A."/>
        </authorList>
    </citation>
    <scope>NUCLEOTIDE SEQUENCE [LARGE SCALE GENOMIC DNA]</scope>
    <source>
        <strain evidence="7 8">UWS3</strain>
    </source>
</reference>